<protein>
    <submittedName>
        <fullName evidence="1">HAD family hydrolase</fullName>
    </submittedName>
</protein>
<dbReference type="EMBL" id="CP031769">
    <property type="protein sequence ID" value="AXR06293.1"/>
    <property type="molecule type" value="Genomic_DNA"/>
</dbReference>
<evidence type="ECO:0000313" key="1">
    <source>
        <dbReference type="EMBL" id="AXR06293.1"/>
    </source>
</evidence>
<dbReference type="NCBIfam" id="TIGR01549">
    <property type="entry name" value="HAD-SF-IA-v1"/>
    <property type="match status" value="1"/>
</dbReference>
<dbReference type="InterPro" id="IPR023198">
    <property type="entry name" value="PGP-like_dom2"/>
</dbReference>
<dbReference type="SFLD" id="SFLDS00003">
    <property type="entry name" value="Haloacid_Dehalogenase"/>
    <property type="match status" value="1"/>
</dbReference>
<dbReference type="GO" id="GO:0008967">
    <property type="term" value="F:phosphoglycolate phosphatase activity"/>
    <property type="evidence" value="ECO:0007669"/>
    <property type="project" value="TreeGrafter"/>
</dbReference>
<dbReference type="InterPro" id="IPR036412">
    <property type="entry name" value="HAD-like_sf"/>
</dbReference>
<dbReference type="PANTHER" id="PTHR43434">
    <property type="entry name" value="PHOSPHOGLYCOLATE PHOSPHATASE"/>
    <property type="match status" value="1"/>
</dbReference>
<dbReference type="Pfam" id="PF13419">
    <property type="entry name" value="HAD_2"/>
    <property type="match status" value="1"/>
</dbReference>
<dbReference type="PANTHER" id="PTHR43434:SF24">
    <property type="entry name" value="HYDROLASE-RELATED"/>
    <property type="match status" value="1"/>
</dbReference>
<dbReference type="GO" id="GO:0006281">
    <property type="term" value="P:DNA repair"/>
    <property type="evidence" value="ECO:0007669"/>
    <property type="project" value="TreeGrafter"/>
</dbReference>
<sequence length="216" mass="23734">MKAYQLVIFDWDGTLMDSIAKIIRCMQLTALRCGQPVPSDAQVGDIIGISLRPAIARLFNLRCDETVTELVATYKTIFVEQDAEPYPLFAGAPALLDALTANGRQLAVATGKARRGLDRAWRNTNTGGYFIASRTACEAQSKPSSDMLEQLLAETGVQVNDAVMIGDTTYDMQMAEQLGMDRIGVTYGVHDAIRLEQHRPVALVNSIEQLQHYLLA</sequence>
<dbReference type="OrthoDB" id="9782449at2"/>
<evidence type="ECO:0000313" key="2">
    <source>
        <dbReference type="Proteomes" id="UP000262073"/>
    </source>
</evidence>
<dbReference type="SUPFAM" id="SSF56784">
    <property type="entry name" value="HAD-like"/>
    <property type="match status" value="1"/>
</dbReference>
<name>A0A346NL86_9ALTE</name>
<dbReference type="RefSeq" id="WP_117316327.1">
    <property type="nucleotide sequence ID" value="NZ_CP031769.1"/>
</dbReference>
<keyword evidence="2" id="KW-1185">Reference proteome</keyword>
<dbReference type="InterPro" id="IPR050155">
    <property type="entry name" value="HAD-like_hydrolase_sf"/>
</dbReference>
<proteinExistence type="predicted"/>
<dbReference type="AlphaFoldDB" id="A0A346NL86"/>
<dbReference type="InterPro" id="IPR023214">
    <property type="entry name" value="HAD_sf"/>
</dbReference>
<dbReference type="InterPro" id="IPR041492">
    <property type="entry name" value="HAD_2"/>
</dbReference>
<accession>A0A346NL86</accession>
<gene>
    <name evidence="1" type="ORF">D0Y50_07910</name>
</gene>
<dbReference type="KEGG" id="salm:D0Y50_07910"/>
<dbReference type="GO" id="GO:0005829">
    <property type="term" value="C:cytosol"/>
    <property type="evidence" value="ECO:0007669"/>
    <property type="project" value="TreeGrafter"/>
</dbReference>
<dbReference type="Proteomes" id="UP000262073">
    <property type="component" value="Chromosome"/>
</dbReference>
<dbReference type="Gene3D" id="3.40.50.1000">
    <property type="entry name" value="HAD superfamily/HAD-like"/>
    <property type="match status" value="1"/>
</dbReference>
<reference evidence="1 2" key="1">
    <citation type="submission" date="2018-08" db="EMBL/GenBank/DDBJ databases">
        <title>Salinimonas sediminis sp. nov., a piezophilic bacterium isolated from a deep-sea sediment sample from the New Britain Trench.</title>
        <authorList>
            <person name="Cao J."/>
        </authorList>
    </citation>
    <scope>NUCLEOTIDE SEQUENCE [LARGE SCALE GENOMIC DNA]</scope>
    <source>
        <strain evidence="1 2">N102</strain>
    </source>
</reference>
<dbReference type="Gene3D" id="1.10.150.240">
    <property type="entry name" value="Putative phosphatase, domain 2"/>
    <property type="match status" value="1"/>
</dbReference>
<organism evidence="1 2">
    <name type="scientific">Salinimonas sediminis</name>
    <dbReference type="NCBI Taxonomy" id="2303538"/>
    <lineage>
        <taxon>Bacteria</taxon>
        <taxon>Pseudomonadati</taxon>
        <taxon>Pseudomonadota</taxon>
        <taxon>Gammaproteobacteria</taxon>
        <taxon>Alteromonadales</taxon>
        <taxon>Alteromonadaceae</taxon>
        <taxon>Alteromonas/Salinimonas group</taxon>
        <taxon>Salinimonas</taxon>
    </lineage>
</organism>
<dbReference type="InterPro" id="IPR006439">
    <property type="entry name" value="HAD-SF_hydro_IA"/>
</dbReference>
<dbReference type="SFLD" id="SFLDG01129">
    <property type="entry name" value="C1.5:_HAD__Beta-PGM__Phosphata"/>
    <property type="match status" value="1"/>
</dbReference>
<keyword evidence="1" id="KW-0378">Hydrolase</keyword>